<dbReference type="InterPro" id="IPR029066">
    <property type="entry name" value="PLP-binding_barrel"/>
</dbReference>
<dbReference type="PROSITE" id="PS01211">
    <property type="entry name" value="UPF0001"/>
    <property type="match status" value="1"/>
</dbReference>
<proteinExistence type="inferred from homology"/>
<name>A0AAV5QHZ0_9ASCO</name>
<comment type="similarity">
    <text evidence="2">Belongs to the pyridoxal phosphate-binding protein YggS/PROSC family.</text>
</comment>
<comment type="caution">
    <text evidence="4">The sequence shown here is derived from an EMBL/GenBank/DDBJ whole genome shotgun (WGS) entry which is preliminary data.</text>
</comment>
<dbReference type="PIRSF" id="PIRSF004848">
    <property type="entry name" value="YBL036c_PLPDEIII"/>
    <property type="match status" value="1"/>
</dbReference>
<accession>A0AAV5QHZ0</accession>
<protein>
    <recommendedName>
        <fullName evidence="2">Pyridoxal phosphate homeostasis protein</fullName>
        <shortName evidence="2">PLP homeostasis protein</shortName>
    </recommendedName>
</protein>
<dbReference type="SUPFAM" id="SSF51419">
    <property type="entry name" value="PLP-binding barrel"/>
    <property type="match status" value="1"/>
</dbReference>
<dbReference type="Gene3D" id="3.20.20.10">
    <property type="entry name" value="Alanine racemase"/>
    <property type="match status" value="1"/>
</dbReference>
<organism evidence="4 5">
    <name type="scientific">Saccharomycopsis crataegensis</name>
    <dbReference type="NCBI Taxonomy" id="43959"/>
    <lineage>
        <taxon>Eukaryota</taxon>
        <taxon>Fungi</taxon>
        <taxon>Dikarya</taxon>
        <taxon>Ascomycota</taxon>
        <taxon>Saccharomycotina</taxon>
        <taxon>Saccharomycetes</taxon>
        <taxon>Saccharomycopsidaceae</taxon>
        <taxon>Saccharomycopsis</taxon>
    </lineage>
</organism>
<comment type="function">
    <text evidence="2">Pyridoxal 5'-phosphate (PLP)-binding protein, which may be involved in intracellular homeostatic regulation of pyridoxal 5'-phosphate (PLP), the active form of vitamin B6.</text>
</comment>
<dbReference type="InterPro" id="IPR011078">
    <property type="entry name" value="PyrdxlP_homeostasis"/>
</dbReference>
<dbReference type="NCBIfam" id="TIGR00044">
    <property type="entry name" value="YggS family pyridoxal phosphate-dependent enzyme"/>
    <property type="match status" value="1"/>
</dbReference>
<dbReference type="Proteomes" id="UP001360560">
    <property type="component" value="Unassembled WGS sequence"/>
</dbReference>
<dbReference type="HAMAP" id="MF_02087">
    <property type="entry name" value="PLP_homeostasis"/>
    <property type="match status" value="1"/>
</dbReference>
<dbReference type="PANTHER" id="PTHR10146:SF14">
    <property type="entry name" value="PYRIDOXAL PHOSPHATE HOMEOSTASIS PROTEIN"/>
    <property type="match status" value="1"/>
</dbReference>
<evidence type="ECO:0000313" key="5">
    <source>
        <dbReference type="Proteomes" id="UP001360560"/>
    </source>
</evidence>
<dbReference type="AlphaFoldDB" id="A0AAV5QHZ0"/>
<dbReference type="FunFam" id="3.20.20.10:FF:000018">
    <property type="entry name" value="Pyridoxal phosphate homeostasis protein"/>
    <property type="match status" value="1"/>
</dbReference>
<keyword evidence="5" id="KW-1185">Reference proteome</keyword>
<gene>
    <name evidence="4" type="ORF">DASC09_013200</name>
</gene>
<feature type="modified residue" description="N6-(pyridoxal phosphate)lysine" evidence="2 3">
    <location>
        <position position="56"/>
    </location>
</feature>
<evidence type="ECO:0000256" key="2">
    <source>
        <dbReference type="HAMAP-Rule" id="MF_03225"/>
    </source>
</evidence>
<evidence type="ECO:0000256" key="3">
    <source>
        <dbReference type="PIRSR" id="PIRSR004848-1"/>
    </source>
</evidence>
<sequence>MIKRVMEAAGKPLVKATAQRTQELVGNYDAIGAQVAEACKKYQRPQSQVRVLPVSKFKPANDILALYETKGLRNFGENYVQELVEKSQILPEDIQWHFIGNLQSNKVKHLATVKNLFVIESASGYSKMKKLNDLREESWPITNVYFQINTSDEAQKGGLSYDEVDKIVEEIKNINKSCAKLAFKGFMTIGSVGQSTKHDGSENTDFEKLVNLRKQVAEKLNIEENELDLSMGMSNDYEEAIRQGTNQVRIGTNIFGARDYSKKN</sequence>
<dbReference type="GeneID" id="90071974"/>
<dbReference type="GO" id="GO:0030170">
    <property type="term" value="F:pyridoxal phosphate binding"/>
    <property type="evidence" value="ECO:0007669"/>
    <property type="project" value="UniProtKB-UniRule"/>
</dbReference>
<evidence type="ECO:0000256" key="1">
    <source>
        <dbReference type="ARBA" id="ARBA00022898"/>
    </source>
</evidence>
<comment type="cofactor">
    <cofactor evidence="3">
        <name>pyridoxal 5'-phosphate</name>
        <dbReference type="ChEBI" id="CHEBI:597326"/>
    </cofactor>
</comment>
<reference evidence="4 5" key="1">
    <citation type="journal article" date="2023" name="Elife">
        <title>Identification of key yeast species and microbe-microbe interactions impacting larval growth of Drosophila in the wild.</title>
        <authorList>
            <person name="Mure A."/>
            <person name="Sugiura Y."/>
            <person name="Maeda R."/>
            <person name="Honda K."/>
            <person name="Sakurai N."/>
            <person name="Takahashi Y."/>
            <person name="Watada M."/>
            <person name="Katoh T."/>
            <person name="Gotoh A."/>
            <person name="Gotoh Y."/>
            <person name="Taniguchi I."/>
            <person name="Nakamura K."/>
            <person name="Hayashi T."/>
            <person name="Katayama T."/>
            <person name="Uemura T."/>
            <person name="Hattori Y."/>
        </authorList>
    </citation>
    <scope>NUCLEOTIDE SEQUENCE [LARGE SCALE GENOMIC DNA]</scope>
    <source>
        <strain evidence="4 5">SC-9</strain>
    </source>
</reference>
<dbReference type="PANTHER" id="PTHR10146">
    <property type="entry name" value="PROLINE SYNTHETASE CO-TRANSCRIBED BACTERIAL HOMOLOG PROTEIN"/>
    <property type="match status" value="1"/>
</dbReference>
<keyword evidence="1 2" id="KW-0663">Pyridoxal phosphate</keyword>
<dbReference type="RefSeq" id="XP_064850995.1">
    <property type="nucleotide sequence ID" value="XM_064994923.1"/>
</dbReference>
<evidence type="ECO:0000313" key="4">
    <source>
        <dbReference type="EMBL" id="GMM33995.1"/>
    </source>
</evidence>
<dbReference type="EMBL" id="BTFZ01000002">
    <property type="protein sequence ID" value="GMM33995.1"/>
    <property type="molecule type" value="Genomic_DNA"/>
</dbReference>